<dbReference type="InterPro" id="IPR011008">
    <property type="entry name" value="Dimeric_a/b-barrel"/>
</dbReference>
<protein>
    <submittedName>
        <fullName evidence="5">Transcriptional regulator, AsnC family protein</fullName>
    </submittedName>
</protein>
<organism evidence="5 6">
    <name type="scientific">Rhodococcus jostii (strain RHA1)</name>
    <dbReference type="NCBI Taxonomy" id="101510"/>
    <lineage>
        <taxon>Bacteria</taxon>
        <taxon>Bacillati</taxon>
        <taxon>Actinomycetota</taxon>
        <taxon>Actinomycetes</taxon>
        <taxon>Mycobacteriales</taxon>
        <taxon>Nocardiaceae</taxon>
        <taxon>Rhodococcus</taxon>
    </lineage>
</organism>
<keyword evidence="2" id="KW-0238">DNA-binding</keyword>
<evidence type="ECO:0000256" key="1">
    <source>
        <dbReference type="ARBA" id="ARBA00023015"/>
    </source>
</evidence>
<keyword evidence="5" id="KW-0614">Plasmid</keyword>
<dbReference type="InterPro" id="IPR036390">
    <property type="entry name" value="WH_DNA-bd_sf"/>
</dbReference>
<dbReference type="PATRIC" id="fig|101510.16.peg.8205"/>
<dbReference type="InterPro" id="IPR019888">
    <property type="entry name" value="Tscrpt_reg_AsnC-like"/>
</dbReference>
<dbReference type="PANTHER" id="PTHR30154:SF34">
    <property type="entry name" value="TRANSCRIPTIONAL REGULATOR AZLB"/>
    <property type="match status" value="1"/>
</dbReference>
<dbReference type="GO" id="GO:0043200">
    <property type="term" value="P:response to amino acid"/>
    <property type="evidence" value="ECO:0007669"/>
    <property type="project" value="TreeGrafter"/>
</dbReference>
<keyword evidence="1" id="KW-0805">Transcription regulation</keyword>
<keyword evidence="3" id="KW-0804">Transcription</keyword>
<dbReference type="SUPFAM" id="SSF54909">
    <property type="entry name" value="Dimeric alpha+beta barrel"/>
    <property type="match status" value="1"/>
</dbReference>
<dbReference type="PRINTS" id="PR00033">
    <property type="entry name" value="HTHASNC"/>
</dbReference>
<dbReference type="SMART" id="SM00344">
    <property type="entry name" value="HTH_ASNC"/>
    <property type="match status" value="1"/>
</dbReference>
<dbReference type="PROSITE" id="PS50956">
    <property type="entry name" value="HTH_ASNC_2"/>
    <property type="match status" value="1"/>
</dbReference>
<reference evidence="6" key="1">
    <citation type="journal article" date="2006" name="Proc. Natl. Acad. Sci. U.S.A.">
        <title>The complete genome of Rhodococcus sp. RHA1 provides insights into a catabolic powerhouse.</title>
        <authorList>
            <person name="McLeod M.P."/>
            <person name="Warren R.L."/>
            <person name="Hsiao W.W.L."/>
            <person name="Araki N."/>
            <person name="Myhre M."/>
            <person name="Fernandes C."/>
            <person name="Miyazawa D."/>
            <person name="Wong W."/>
            <person name="Lillquist A.L."/>
            <person name="Wang D."/>
            <person name="Dosanjh M."/>
            <person name="Hara H."/>
            <person name="Petrescu A."/>
            <person name="Morin R.D."/>
            <person name="Yang G."/>
            <person name="Stott J.M."/>
            <person name="Schein J.E."/>
            <person name="Shin H."/>
            <person name="Smailus D."/>
            <person name="Siddiqui A.S."/>
            <person name="Marra M.A."/>
            <person name="Jones S.J.M."/>
            <person name="Holt R."/>
            <person name="Brinkman F.S.L."/>
            <person name="Miyauchi K."/>
            <person name="Fukuda M."/>
            <person name="Davies J.E."/>
            <person name="Mohn W.W."/>
            <person name="Eltis L.D."/>
        </authorList>
    </citation>
    <scope>NUCLEOTIDE SEQUENCE [LARGE SCALE GENOMIC DNA]</scope>
    <source>
        <strain evidence="6">RHA1</strain>
    </source>
</reference>
<evidence type="ECO:0000313" key="5">
    <source>
        <dbReference type="EMBL" id="ABG99931.1"/>
    </source>
</evidence>
<dbReference type="InterPro" id="IPR011991">
    <property type="entry name" value="ArsR-like_HTH"/>
</dbReference>
<dbReference type="Pfam" id="PF01037">
    <property type="entry name" value="AsnC_trans_reg"/>
    <property type="match status" value="1"/>
</dbReference>
<dbReference type="OrthoDB" id="5243753at2"/>
<dbReference type="AlphaFoldDB" id="Q0RXQ5"/>
<evidence type="ECO:0000256" key="3">
    <source>
        <dbReference type="ARBA" id="ARBA00023163"/>
    </source>
</evidence>
<dbReference type="KEGG" id="rha:RHA1_ro08887"/>
<gene>
    <name evidence="5" type="ordered locus">RHA1_ro08887</name>
</gene>
<dbReference type="CDD" id="cd00090">
    <property type="entry name" value="HTH_ARSR"/>
    <property type="match status" value="1"/>
</dbReference>
<dbReference type="SUPFAM" id="SSF46785">
    <property type="entry name" value="Winged helix' DNA-binding domain"/>
    <property type="match status" value="1"/>
</dbReference>
<accession>Q0RXQ5</accession>
<sequence>MDGIDRKILALLQEDGRQKITELAPRVQLSVSRCHRRLRELENAGVIKGYRAIIDASSVGLGFEVLVFVTMSQEDRKTLTKFDAAVAAIPNVVHAQRLFGDPDYLLRVVTADLASYQRLYMEHLAELPGVQRLNSTIVMEQVVEPRPLPA</sequence>
<dbReference type="GO" id="GO:0005829">
    <property type="term" value="C:cytosol"/>
    <property type="evidence" value="ECO:0007669"/>
    <property type="project" value="TreeGrafter"/>
</dbReference>
<dbReference type="PANTHER" id="PTHR30154">
    <property type="entry name" value="LEUCINE-RESPONSIVE REGULATORY PROTEIN"/>
    <property type="match status" value="1"/>
</dbReference>
<dbReference type="InterPro" id="IPR019887">
    <property type="entry name" value="Tscrpt_reg_AsnC/Lrp_C"/>
</dbReference>
<feature type="domain" description="HTH asnC-type" evidence="4">
    <location>
        <begin position="1"/>
        <end position="62"/>
    </location>
</feature>
<dbReference type="GO" id="GO:0043565">
    <property type="term" value="F:sequence-specific DNA binding"/>
    <property type="evidence" value="ECO:0007669"/>
    <property type="project" value="InterPro"/>
</dbReference>
<dbReference type="Gene3D" id="1.10.10.10">
    <property type="entry name" value="Winged helix-like DNA-binding domain superfamily/Winged helix DNA-binding domain"/>
    <property type="match status" value="1"/>
</dbReference>
<dbReference type="InterPro" id="IPR036388">
    <property type="entry name" value="WH-like_DNA-bd_sf"/>
</dbReference>
<dbReference type="HOGENOM" id="CLU_091233_0_3_11"/>
<evidence type="ECO:0000259" key="4">
    <source>
        <dbReference type="PROSITE" id="PS50956"/>
    </source>
</evidence>
<name>Q0RXQ5_RHOJR</name>
<proteinExistence type="predicted"/>
<dbReference type="Proteomes" id="UP000008710">
    <property type="component" value="Plasmid pRHL1"/>
</dbReference>
<dbReference type="Gene3D" id="3.30.70.920">
    <property type="match status" value="1"/>
</dbReference>
<geneLocation type="plasmid" evidence="5 6">
    <name>pRHL1</name>
</geneLocation>
<evidence type="ECO:0000256" key="2">
    <source>
        <dbReference type="ARBA" id="ARBA00023125"/>
    </source>
</evidence>
<evidence type="ECO:0000313" key="6">
    <source>
        <dbReference type="Proteomes" id="UP000008710"/>
    </source>
</evidence>
<dbReference type="RefSeq" id="WP_011599610.1">
    <property type="nucleotide sequence ID" value="NC_008269.1"/>
</dbReference>
<dbReference type="InterPro" id="IPR000485">
    <property type="entry name" value="AsnC-type_HTH_dom"/>
</dbReference>
<dbReference type="Pfam" id="PF13412">
    <property type="entry name" value="HTH_24"/>
    <property type="match status" value="1"/>
</dbReference>
<dbReference type="EMBL" id="CP000432">
    <property type="protein sequence ID" value="ABG99931.1"/>
    <property type="molecule type" value="Genomic_DNA"/>
</dbReference>